<dbReference type="KEGG" id="amr:AM1_5534"/>
<evidence type="ECO:0000313" key="1">
    <source>
        <dbReference type="EMBL" id="ABW30488.1"/>
    </source>
</evidence>
<evidence type="ECO:0000313" key="2">
    <source>
        <dbReference type="Proteomes" id="UP000000268"/>
    </source>
</evidence>
<gene>
    <name evidence="1" type="ordered locus">AM1_5534</name>
</gene>
<dbReference type="HOGENOM" id="CLU_3163356_0_0_3"/>
<protein>
    <submittedName>
        <fullName evidence="1">Uncharacterized protein</fullName>
    </submittedName>
</protein>
<dbReference type="EMBL" id="CP000828">
    <property type="protein sequence ID" value="ABW30488.1"/>
    <property type="molecule type" value="Genomic_DNA"/>
</dbReference>
<proteinExistence type="predicted"/>
<sequence>MGVENIPIFYANANEPDEIFVFFACDHVLLMNCSSVQELRIVAQPQG</sequence>
<dbReference type="AlphaFoldDB" id="B0CE14"/>
<dbReference type="Proteomes" id="UP000000268">
    <property type="component" value="Chromosome"/>
</dbReference>
<keyword evidence="2" id="KW-1185">Reference proteome</keyword>
<organism evidence="1 2">
    <name type="scientific">Acaryochloris marina (strain MBIC 11017)</name>
    <dbReference type="NCBI Taxonomy" id="329726"/>
    <lineage>
        <taxon>Bacteria</taxon>
        <taxon>Bacillati</taxon>
        <taxon>Cyanobacteriota</taxon>
        <taxon>Cyanophyceae</taxon>
        <taxon>Acaryochloridales</taxon>
        <taxon>Acaryochloridaceae</taxon>
        <taxon>Acaryochloris</taxon>
    </lineage>
</organism>
<accession>B0CE14</accession>
<reference evidence="1 2" key="1">
    <citation type="journal article" date="2008" name="Proc. Natl. Acad. Sci. U.S.A.">
        <title>Niche adaptation and genome expansion in the chlorophyll d-producing cyanobacterium Acaryochloris marina.</title>
        <authorList>
            <person name="Swingley W.D."/>
            <person name="Chen M."/>
            <person name="Cheung P.C."/>
            <person name="Conrad A.L."/>
            <person name="Dejesa L.C."/>
            <person name="Hao J."/>
            <person name="Honchak B.M."/>
            <person name="Karbach L.E."/>
            <person name="Kurdoglu A."/>
            <person name="Lahiri S."/>
            <person name="Mastrian S.D."/>
            <person name="Miyashita H."/>
            <person name="Page L."/>
            <person name="Ramakrishna P."/>
            <person name="Satoh S."/>
            <person name="Sattley W.M."/>
            <person name="Shimada Y."/>
            <person name="Taylor H.L."/>
            <person name="Tomo T."/>
            <person name="Tsuchiya T."/>
            <person name="Wang Z.T."/>
            <person name="Raymond J."/>
            <person name="Mimuro M."/>
            <person name="Blankenship R.E."/>
            <person name="Touchman J.W."/>
        </authorList>
    </citation>
    <scope>NUCLEOTIDE SEQUENCE [LARGE SCALE GENOMIC DNA]</scope>
    <source>
        <strain evidence="2">MBIC 11017</strain>
    </source>
</reference>
<name>B0CE14_ACAM1</name>